<keyword evidence="3 7" id="KW-0812">Transmembrane</keyword>
<comment type="subcellular location">
    <subcellularLocation>
        <location evidence="1">Cell membrane</location>
        <topology evidence="1">Multi-pass membrane protein</topology>
    </subcellularLocation>
</comment>
<evidence type="ECO:0000256" key="6">
    <source>
        <dbReference type="SAM" id="MobiDB-lite"/>
    </source>
</evidence>
<dbReference type="PANTHER" id="PTHR30213:SF0">
    <property type="entry name" value="UPF0761 MEMBRANE PROTEIN YIHY"/>
    <property type="match status" value="1"/>
</dbReference>
<dbReference type="NCBIfam" id="TIGR00765">
    <property type="entry name" value="yihY_not_rbn"/>
    <property type="match status" value="1"/>
</dbReference>
<evidence type="ECO:0000256" key="3">
    <source>
        <dbReference type="ARBA" id="ARBA00022692"/>
    </source>
</evidence>
<keyword evidence="5 7" id="KW-0472">Membrane</keyword>
<dbReference type="PANTHER" id="PTHR30213">
    <property type="entry name" value="INNER MEMBRANE PROTEIN YHJD"/>
    <property type="match status" value="1"/>
</dbReference>
<reference evidence="8" key="1">
    <citation type="journal article" date="2023" name="Int. J. Syst. Evol. Microbiol.">
        <title>Mesoterricola silvestris gen. nov., sp. nov., Mesoterricola sediminis sp. nov., Geothrix oryzae sp. nov., Geothrix edaphica sp. nov., Geothrix rubra sp. nov., and Geothrix limicola sp. nov., six novel members of Acidobacteriota isolated from soils.</title>
        <authorList>
            <person name="Itoh H."/>
            <person name="Sugisawa Y."/>
            <person name="Mise K."/>
            <person name="Xu Z."/>
            <person name="Kuniyasu M."/>
            <person name="Ushijima N."/>
            <person name="Kawano K."/>
            <person name="Kobayashi E."/>
            <person name="Shiratori Y."/>
            <person name="Masuda Y."/>
            <person name="Senoo K."/>
        </authorList>
    </citation>
    <scope>NUCLEOTIDE SEQUENCE</scope>
    <source>
        <strain evidence="8">W786</strain>
    </source>
</reference>
<feature type="transmembrane region" description="Helical" evidence="7">
    <location>
        <begin position="158"/>
        <end position="180"/>
    </location>
</feature>
<gene>
    <name evidence="8" type="ORF">METESE_11710</name>
</gene>
<organism evidence="8 9">
    <name type="scientific">Mesoterricola sediminis</name>
    <dbReference type="NCBI Taxonomy" id="2927980"/>
    <lineage>
        <taxon>Bacteria</taxon>
        <taxon>Pseudomonadati</taxon>
        <taxon>Acidobacteriota</taxon>
        <taxon>Holophagae</taxon>
        <taxon>Holophagales</taxon>
        <taxon>Holophagaceae</taxon>
        <taxon>Mesoterricola</taxon>
    </lineage>
</organism>
<sequence length="317" mass="35821">MDEALQGLLASLQARGAWIWRRWTRAWPPLGTAGDFILEVLRKYHHDDCLTYAASLSFFLTISLIPLATLFFKLLVLMLGSGAYSAQLQKAIGEMYPYLPQGFILDTIAHSRRIGSIGPSWVVLFIGAHWGVNQLDRSLAHIFGLRMRQHRQTRRFNWFRRLGVVFVGLLFLVILLAAGFEWGLRRRAPFSPILLYAFLPPVLALLLITLVLQHIPRRHIRFRHALLGAAVTTGLWWGAQRVFGYYLAHTPTWGILYGSLGSLMAALIFLYYSCAIFMLGAEITAAFYRHGGGESGQAPPSRWRRRRPGQRSSNSAG</sequence>
<evidence type="ECO:0000313" key="8">
    <source>
        <dbReference type="EMBL" id="BDU76213.1"/>
    </source>
</evidence>
<feature type="region of interest" description="Disordered" evidence="6">
    <location>
        <begin position="293"/>
        <end position="317"/>
    </location>
</feature>
<proteinExistence type="predicted"/>
<feature type="transmembrane region" description="Helical" evidence="7">
    <location>
        <begin position="255"/>
        <end position="279"/>
    </location>
</feature>
<evidence type="ECO:0008006" key="10">
    <source>
        <dbReference type="Google" id="ProtNLM"/>
    </source>
</evidence>
<dbReference type="Pfam" id="PF03631">
    <property type="entry name" value="Virul_fac_BrkB"/>
    <property type="match status" value="1"/>
</dbReference>
<evidence type="ECO:0000256" key="1">
    <source>
        <dbReference type="ARBA" id="ARBA00004651"/>
    </source>
</evidence>
<feature type="transmembrane region" description="Helical" evidence="7">
    <location>
        <begin position="192"/>
        <end position="212"/>
    </location>
</feature>
<name>A0AA48H595_9BACT</name>
<evidence type="ECO:0000313" key="9">
    <source>
        <dbReference type="Proteomes" id="UP001228113"/>
    </source>
</evidence>
<evidence type="ECO:0000256" key="5">
    <source>
        <dbReference type="ARBA" id="ARBA00023136"/>
    </source>
</evidence>
<evidence type="ECO:0000256" key="7">
    <source>
        <dbReference type="SAM" id="Phobius"/>
    </source>
</evidence>
<dbReference type="InterPro" id="IPR017039">
    <property type="entry name" value="Virul_fac_BrkB"/>
</dbReference>
<dbReference type="KEGG" id="msea:METESE_11710"/>
<dbReference type="PIRSF" id="PIRSF035875">
    <property type="entry name" value="RNase_BN"/>
    <property type="match status" value="1"/>
</dbReference>
<keyword evidence="4 7" id="KW-1133">Transmembrane helix</keyword>
<keyword evidence="2" id="KW-1003">Cell membrane</keyword>
<dbReference type="EMBL" id="AP027081">
    <property type="protein sequence ID" value="BDU76213.1"/>
    <property type="molecule type" value="Genomic_DNA"/>
</dbReference>
<evidence type="ECO:0000256" key="4">
    <source>
        <dbReference type="ARBA" id="ARBA00022989"/>
    </source>
</evidence>
<keyword evidence="9" id="KW-1185">Reference proteome</keyword>
<feature type="transmembrane region" description="Helical" evidence="7">
    <location>
        <begin position="224"/>
        <end position="243"/>
    </location>
</feature>
<dbReference type="Proteomes" id="UP001228113">
    <property type="component" value="Chromosome"/>
</dbReference>
<dbReference type="GO" id="GO:0005886">
    <property type="term" value="C:plasma membrane"/>
    <property type="evidence" value="ECO:0007669"/>
    <property type="project" value="UniProtKB-SubCell"/>
</dbReference>
<accession>A0AA48H595</accession>
<feature type="transmembrane region" description="Helical" evidence="7">
    <location>
        <begin position="50"/>
        <end position="72"/>
    </location>
</feature>
<protein>
    <recommendedName>
        <fullName evidence="10">YihY/virulence factor BrkB family protein</fullName>
    </recommendedName>
</protein>
<dbReference type="AlphaFoldDB" id="A0AA48H595"/>
<dbReference type="RefSeq" id="WP_243333277.1">
    <property type="nucleotide sequence ID" value="NZ_AP027081.1"/>
</dbReference>
<evidence type="ECO:0000256" key="2">
    <source>
        <dbReference type="ARBA" id="ARBA00022475"/>
    </source>
</evidence>